<reference evidence="1 2" key="1">
    <citation type="submission" date="2020-08" db="EMBL/GenBank/DDBJ databases">
        <title>Genomic Encyclopedia of Type Strains, Phase IV (KMG-IV): sequencing the most valuable type-strain genomes for metagenomic binning, comparative biology and taxonomic classification.</title>
        <authorList>
            <person name="Goeker M."/>
        </authorList>
    </citation>
    <scope>NUCLEOTIDE SEQUENCE [LARGE SCALE GENOMIC DNA]</scope>
    <source>
        <strain evidence="1 2">DSM 21319</strain>
    </source>
</reference>
<name>A0A7W7YY60_9HYPH</name>
<protein>
    <submittedName>
        <fullName evidence="1">Formate dehydrogenase subunit delta</fullName>
        <ecNumber evidence="1">1.17.1.9</ecNumber>
    </submittedName>
</protein>
<dbReference type="EC" id="1.17.1.9" evidence="1"/>
<evidence type="ECO:0000313" key="1">
    <source>
        <dbReference type="EMBL" id="MBB5044446.1"/>
    </source>
</evidence>
<dbReference type="EMBL" id="JACHIK010000017">
    <property type="protein sequence ID" value="MBB5044446.1"/>
    <property type="molecule type" value="Genomic_DNA"/>
</dbReference>
<dbReference type="GO" id="GO:0008863">
    <property type="term" value="F:formate dehydrogenase (NAD+) activity"/>
    <property type="evidence" value="ECO:0007669"/>
    <property type="project" value="UniProtKB-EC"/>
</dbReference>
<gene>
    <name evidence="1" type="ORF">HNQ66_003871</name>
</gene>
<keyword evidence="2" id="KW-1185">Reference proteome</keyword>
<dbReference type="Proteomes" id="UP000535406">
    <property type="component" value="Unassembled WGS sequence"/>
</dbReference>
<organism evidence="1 2">
    <name type="scientific">Shinella fusca</name>
    <dbReference type="NCBI Taxonomy" id="544480"/>
    <lineage>
        <taxon>Bacteria</taxon>
        <taxon>Pseudomonadati</taxon>
        <taxon>Pseudomonadota</taxon>
        <taxon>Alphaproteobacteria</taxon>
        <taxon>Hyphomicrobiales</taxon>
        <taxon>Rhizobiaceae</taxon>
        <taxon>Shinella</taxon>
    </lineage>
</organism>
<dbReference type="InterPro" id="IPR021074">
    <property type="entry name" value="Formate_DH_dsu"/>
</dbReference>
<keyword evidence="1" id="KW-0560">Oxidoreductase</keyword>
<sequence>MSEGNRLVREANQIATFFHSQPRSGAASGVATHINKFWEPRMRRQLFDIVDNRGGEGLDWLVMEAVPMIRRPPPPEVPPAAR</sequence>
<dbReference type="RefSeq" id="WP_184145801.1">
    <property type="nucleotide sequence ID" value="NZ_JACHIK010000017.1"/>
</dbReference>
<accession>A0A7W7YY60</accession>
<evidence type="ECO:0000313" key="2">
    <source>
        <dbReference type="Proteomes" id="UP000535406"/>
    </source>
</evidence>
<dbReference type="Pfam" id="PF11390">
    <property type="entry name" value="FdsD"/>
    <property type="match status" value="1"/>
</dbReference>
<proteinExistence type="predicted"/>
<comment type="caution">
    <text evidence="1">The sequence shown here is derived from an EMBL/GenBank/DDBJ whole genome shotgun (WGS) entry which is preliminary data.</text>
</comment>
<dbReference type="AlphaFoldDB" id="A0A7W7YY60"/>